<accession>A0A699I3M3</accession>
<dbReference type="AlphaFoldDB" id="A0A699I3M3"/>
<gene>
    <name evidence="1" type="ORF">Tci_475292</name>
</gene>
<reference evidence="1" key="1">
    <citation type="journal article" date="2019" name="Sci. Rep.">
        <title>Draft genome of Tanacetum cinerariifolium, the natural source of mosquito coil.</title>
        <authorList>
            <person name="Yamashiro T."/>
            <person name="Shiraishi A."/>
            <person name="Satake H."/>
            <person name="Nakayama K."/>
        </authorList>
    </citation>
    <scope>NUCLEOTIDE SEQUENCE</scope>
</reference>
<name>A0A699I3M3_TANCI</name>
<dbReference type="EMBL" id="BKCJ010233961">
    <property type="protein sequence ID" value="GEZ03319.1"/>
    <property type="molecule type" value="Genomic_DNA"/>
</dbReference>
<proteinExistence type="predicted"/>
<organism evidence="1">
    <name type="scientific">Tanacetum cinerariifolium</name>
    <name type="common">Dalmatian daisy</name>
    <name type="synonym">Chrysanthemum cinerariifolium</name>
    <dbReference type="NCBI Taxonomy" id="118510"/>
    <lineage>
        <taxon>Eukaryota</taxon>
        <taxon>Viridiplantae</taxon>
        <taxon>Streptophyta</taxon>
        <taxon>Embryophyta</taxon>
        <taxon>Tracheophyta</taxon>
        <taxon>Spermatophyta</taxon>
        <taxon>Magnoliopsida</taxon>
        <taxon>eudicotyledons</taxon>
        <taxon>Gunneridae</taxon>
        <taxon>Pentapetalae</taxon>
        <taxon>asterids</taxon>
        <taxon>campanulids</taxon>
        <taxon>Asterales</taxon>
        <taxon>Asteraceae</taxon>
        <taxon>Asteroideae</taxon>
        <taxon>Anthemideae</taxon>
        <taxon>Anthemidinae</taxon>
        <taxon>Tanacetum</taxon>
    </lineage>
</organism>
<comment type="caution">
    <text evidence="1">The sequence shown here is derived from an EMBL/GenBank/DDBJ whole genome shotgun (WGS) entry which is preliminary data.</text>
</comment>
<sequence>MSFTVYPLVAELQVNANALNRSIEFDNPVQGLNQFFVVVDGWTRRNVDIKDGVLVNEEWLMAPVTPPLMLAVPPPSIYEVGCPSIAVVERQSFLLPAPGLLIPPSVIEDLSTHLGQVQVMPSQMVHAMDRFEQISTQAAMQQRDLQIQQPQTMVLEMSSRESTLMPCILGIDRRLAELERRPPGPQ</sequence>
<evidence type="ECO:0000313" key="1">
    <source>
        <dbReference type="EMBL" id="GEZ03319.1"/>
    </source>
</evidence>
<protein>
    <submittedName>
        <fullName evidence="1">Uncharacterized protein</fullName>
    </submittedName>
</protein>